<keyword evidence="2" id="KW-0472">Membrane</keyword>
<feature type="compositionally biased region" description="Gly residues" evidence="1">
    <location>
        <begin position="171"/>
        <end position="181"/>
    </location>
</feature>
<accession>A0A4Q4TR10</accession>
<comment type="caution">
    <text evidence="3">The sequence shown here is derived from an EMBL/GenBank/DDBJ whole genome shotgun (WGS) entry which is preliminary data.</text>
</comment>
<name>A0A4Q4TR10_9PEZI</name>
<organism evidence="3 4">
    <name type="scientific">Monosporascus ibericus</name>
    <dbReference type="NCBI Taxonomy" id="155417"/>
    <lineage>
        <taxon>Eukaryota</taxon>
        <taxon>Fungi</taxon>
        <taxon>Dikarya</taxon>
        <taxon>Ascomycota</taxon>
        <taxon>Pezizomycotina</taxon>
        <taxon>Sordariomycetes</taxon>
        <taxon>Xylariomycetidae</taxon>
        <taxon>Xylariales</taxon>
        <taxon>Xylariales incertae sedis</taxon>
        <taxon>Monosporascus</taxon>
    </lineage>
</organism>
<feature type="transmembrane region" description="Helical" evidence="2">
    <location>
        <begin position="36"/>
        <end position="55"/>
    </location>
</feature>
<protein>
    <recommendedName>
        <fullName evidence="5">Ubiquitin-protein ligase sel1</fullName>
    </recommendedName>
</protein>
<evidence type="ECO:0000313" key="3">
    <source>
        <dbReference type="EMBL" id="RYP09102.1"/>
    </source>
</evidence>
<feature type="compositionally biased region" description="Pro residues" evidence="1">
    <location>
        <begin position="189"/>
        <end position="199"/>
    </location>
</feature>
<evidence type="ECO:0000313" key="4">
    <source>
        <dbReference type="Proteomes" id="UP000293360"/>
    </source>
</evidence>
<keyword evidence="4" id="KW-1185">Reference proteome</keyword>
<feature type="region of interest" description="Disordered" evidence="1">
    <location>
        <begin position="136"/>
        <end position="199"/>
    </location>
</feature>
<keyword evidence="2" id="KW-0812">Transmembrane</keyword>
<feature type="compositionally biased region" description="Low complexity" evidence="1">
    <location>
        <begin position="152"/>
        <end position="161"/>
    </location>
</feature>
<dbReference type="Proteomes" id="UP000293360">
    <property type="component" value="Unassembled WGS sequence"/>
</dbReference>
<dbReference type="Pfam" id="PF12273">
    <property type="entry name" value="RCR"/>
    <property type="match status" value="1"/>
</dbReference>
<reference evidence="3 4" key="1">
    <citation type="submission" date="2018-06" db="EMBL/GenBank/DDBJ databases">
        <title>Complete Genomes of Monosporascus.</title>
        <authorList>
            <person name="Robinson A.J."/>
            <person name="Natvig D.O."/>
        </authorList>
    </citation>
    <scope>NUCLEOTIDE SEQUENCE [LARGE SCALE GENOMIC DNA]</scope>
    <source>
        <strain evidence="3 4">CBS 110550</strain>
    </source>
</reference>
<dbReference type="AlphaFoldDB" id="A0A4Q4TR10"/>
<evidence type="ECO:0000256" key="2">
    <source>
        <dbReference type="SAM" id="Phobius"/>
    </source>
</evidence>
<dbReference type="EMBL" id="QJNU01000046">
    <property type="protein sequence ID" value="RYP09102.1"/>
    <property type="molecule type" value="Genomic_DNA"/>
</dbReference>
<keyword evidence="2" id="KW-1133">Transmembrane helix</keyword>
<proteinExistence type="predicted"/>
<dbReference type="InterPro" id="IPR020999">
    <property type="entry name" value="Chitin_synth_reg_RCR"/>
</dbReference>
<evidence type="ECO:0008006" key="5">
    <source>
        <dbReference type="Google" id="ProtNLM"/>
    </source>
</evidence>
<gene>
    <name evidence="3" type="ORF">DL764_001469</name>
</gene>
<sequence length="199" mass="21643">MAHLSTAMANKLVSRQDDYRYDPDYDYWWDTRTGYVVKWALFLAFVTFIMVWMIVGRRHAKRRVRAGRRPAFGTGWLLSRHERALVDPRYAAPPWPGHAHGPPHAVYVHYQPGPHGQQPPAGGGWYNMQEMPPPPPVYDANNRPPMYEGVGPAAAPAPAAASSKVDPNQGGASGGEAAGGARGDEYAPPAGPPPGAALR</sequence>
<evidence type="ECO:0000256" key="1">
    <source>
        <dbReference type="SAM" id="MobiDB-lite"/>
    </source>
</evidence>